<gene>
    <name evidence="1" type="ORF">B0A72_09495</name>
    <name evidence="2" type="ORF">SAMN05444387_3676</name>
</gene>
<dbReference type="RefSeq" id="WP_073397140.1">
    <property type="nucleotide sequence ID" value="NZ_FRBX01000005.1"/>
</dbReference>
<name>A0AB36P3X5_9FLAO</name>
<reference evidence="1 4" key="1">
    <citation type="submission" date="2016-11" db="EMBL/GenBank/DDBJ databases">
        <title>Whole genomes of Flavobacteriaceae.</title>
        <authorList>
            <person name="Stine C."/>
            <person name="Li C."/>
            <person name="Tadesse D."/>
        </authorList>
    </citation>
    <scope>NUCLEOTIDE SEQUENCE [LARGE SCALE GENOMIC DNA]</scope>
    <source>
        <strain evidence="1 4">ATCC 19366</strain>
    </source>
</reference>
<proteinExistence type="predicted"/>
<dbReference type="Proteomes" id="UP000184216">
    <property type="component" value="Unassembled WGS sequence"/>
</dbReference>
<dbReference type="EMBL" id="FRBX01000005">
    <property type="protein sequence ID" value="SHM98285.1"/>
    <property type="molecule type" value="Genomic_DNA"/>
</dbReference>
<evidence type="ECO:0000313" key="2">
    <source>
        <dbReference type="EMBL" id="SHM98285.1"/>
    </source>
</evidence>
<comment type="caution">
    <text evidence="1">The sequence shown here is derived from an EMBL/GenBank/DDBJ whole genome shotgun (WGS) entry which is preliminary data.</text>
</comment>
<sequence length="384" mass="44821">MNTTYSFQIYKSASLLPLEWNSLATKNIFLTREYLEVLEKSSPVNMICHFIGIFKSEKLVGIALTQFLFTEKLESFGERDQCLKTSVRNFAFKKFASHVLFIGNNMLTGQNAFSFVENVNQSKIIKTLHKAINELKKELKSIGKKVHITSIKDFTESEIEPLKAEFKNNFTFSTQPNMIFEINKNWKSEQDYIDALSKKYRDQYKRARKKMDGIEKRKMPLAEIIKHENVIYDLYSHVAKNAPFNTFFLAKNHFSTFKEIMKENFLFYGYFLDGKLIGFNTLIKNGAVMDTYFLGYDESIQREKMLYLNMLYDMIAYSINQGFTEIVFARTALEIKSSVGAKPLKMYGLITHTNALINKNIGKLFDYLEPKTDWKERNPYKEIS</sequence>
<dbReference type="Gene3D" id="3.40.630.30">
    <property type="match status" value="1"/>
</dbReference>
<protein>
    <submittedName>
        <fullName evidence="1">8-amino-7-oxononanoate synthase</fullName>
    </submittedName>
    <submittedName>
        <fullName evidence="2">Predicted N-acyltransferase</fullName>
    </submittedName>
</protein>
<dbReference type="InterPro" id="IPR016181">
    <property type="entry name" value="Acyl_CoA_acyltransferase"/>
</dbReference>
<evidence type="ECO:0000313" key="3">
    <source>
        <dbReference type="Proteomes" id="UP000184216"/>
    </source>
</evidence>
<evidence type="ECO:0000313" key="4">
    <source>
        <dbReference type="Proteomes" id="UP000198431"/>
    </source>
</evidence>
<dbReference type="InterPro" id="IPR007434">
    <property type="entry name" value="FemAB-like"/>
</dbReference>
<organism evidence="1 4">
    <name type="scientific">Flavobacterium pectinovorum</name>
    <dbReference type="NCBI Taxonomy" id="29533"/>
    <lineage>
        <taxon>Bacteria</taxon>
        <taxon>Pseudomonadati</taxon>
        <taxon>Bacteroidota</taxon>
        <taxon>Flavobacteriia</taxon>
        <taxon>Flavobacteriales</taxon>
        <taxon>Flavobacteriaceae</taxon>
        <taxon>Flavobacterium</taxon>
    </lineage>
</organism>
<accession>A0AB36P3X5</accession>
<dbReference type="Proteomes" id="UP000198431">
    <property type="component" value="Unassembled WGS sequence"/>
</dbReference>
<dbReference type="AlphaFoldDB" id="A0AB36P3X5"/>
<reference evidence="2 3" key="2">
    <citation type="submission" date="2016-11" db="EMBL/GenBank/DDBJ databases">
        <authorList>
            <person name="Varghese N."/>
            <person name="Submissions S."/>
        </authorList>
    </citation>
    <scope>NUCLEOTIDE SEQUENCE [LARGE SCALE GENOMIC DNA]</scope>
    <source>
        <strain evidence="2 3">DSM 6368</strain>
    </source>
</reference>
<evidence type="ECO:0000313" key="1">
    <source>
        <dbReference type="EMBL" id="OXB06215.1"/>
    </source>
</evidence>
<dbReference type="EMBL" id="MUHB01000007">
    <property type="protein sequence ID" value="OXB06215.1"/>
    <property type="molecule type" value="Genomic_DNA"/>
</dbReference>
<dbReference type="Pfam" id="PF04339">
    <property type="entry name" value="FemAB_like"/>
    <property type="match status" value="1"/>
</dbReference>
<keyword evidence="3" id="KW-1185">Reference proteome</keyword>
<dbReference type="SUPFAM" id="SSF55729">
    <property type="entry name" value="Acyl-CoA N-acyltransferases (Nat)"/>
    <property type="match status" value="1"/>
</dbReference>